<evidence type="ECO:0000256" key="1">
    <source>
        <dbReference type="ARBA" id="ARBA00004496"/>
    </source>
</evidence>
<dbReference type="SUPFAM" id="SSF55785">
    <property type="entry name" value="PYP-like sensor domain (PAS domain)"/>
    <property type="match status" value="1"/>
</dbReference>
<keyword evidence="16" id="KW-1185">Reference proteome</keyword>
<dbReference type="InterPro" id="IPR000014">
    <property type="entry name" value="PAS"/>
</dbReference>
<protein>
    <recommendedName>
        <fullName evidence="2">non-specific serine/threonine protein kinase</fullName>
        <ecNumber evidence="2">2.7.11.1</ecNumber>
    </recommendedName>
</protein>
<feature type="region of interest" description="Disordered" evidence="13">
    <location>
        <begin position="637"/>
        <end position="734"/>
    </location>
</feature>
<dbReference type="EMBL" id="CP014502">
    <property type="protein sequence ID" value="ANB13908.1"/>
    <property type="molecule type" value="Genomic_DNA"/>
</dbReference>
<name>A0A167ECK2_9ASCO</name>
<keyword evidence="7 12" id="KW-0547">Nucleotide-binding</keyword>
<reference evidence="15 16" key="1">
    <citation type="submission" date="2016-02" db="EMBL/GenBank/DDBJ databases">
        <title>Complete genome sequence and transcriptome regulation of the pentose utilising yeast Sugiyamaella lignohabitans.</title>
        <authorList>
            <person name="Bellasio M."/>
            <person name="Peymann A."/>
            <person name="Valli M."/>
            <person name="Sipitzky M."/>
            <person name="Graf A."/>
            <person name="Sauer M."/>
            <person name="Marx H."/>
            <person name="Mattanovich D."/>
        </authorList>
    </citation>
    <scope>NUCLEOTIDE SEQUENCE [LARGE SCALE GENOMIC DNA]</scope>
    <source>
        <strain evidence="15 16">CBS 10342</strain>
    </source>
</reference>
<dbReference type="KEGG" id="slb:AWJ20_4859"/>
<feature type="region of interest" description="Disordered" evidence="13">
    <location>
        <begin position="13"/>
        <end position="33"/>
    </location>
</feature>
<dbReference type="FunFam" id="3.30.200.20:FF:000314">
    <property type="entry name" value="Serine/threonine protein kinase"/>
    <property type="match status" value="1"/>
</dbReference>
<comment type="subcellular location">
    <subcellularLocation>
        <location evidence="1">Cytoplasm</location>
    </subcellularLocation>
</comment>
<dbReference type="AlphaFoldDB" id="A0A167ECK2"/>
<dbReference type="PROSITE" id="PS50011">
    <property type="entry name" value="PROTEIN_KINASE_DOM"/>
    <property type="match status" value="1"/>
</dbReference>
<accession>A0A167ECK2</accession>
<keyword evidence="9 12" id="KW-0067">ATP-binding</keyword>
<evidence type="ECO:0000256" key="9">
    <source>
        <dbReference type="ARBA" id="ARBA00022840"/>
    </source>
</evidence>
<dbReference type="OrthoDB" id="10252171at2759"/>
<gene>
    <name evidence="15" type="primary">PSK2</name>
    <name evidence="15" type="ORF">AWJ20_4859</name>
</gene>
<evidence type="ECO:0000256" key="3">
    <source>
        <dbReference type="ARBA" id="ARBA00022490"/>
    </source>
</evidence>
<dbReference type="Pfam" id="PF00069">
    <property type="entry name" value="Pkinase"/>
    <property type="match status" value="1"/>
</dbReference>
<feature type="compositionally biased region" description="Low complexity" evidence="13">
    <location>
        <begin position="646"/>
        <end position="665"/>
    </location>
</feature>
<dbReference type="InterPro" id="IPR017441">
    <property type="entry name" value="Protein_kinase_ATP_BS"/>
</dbReference>
<dbReference type="CDD" id="cd00130">
    <property type="entry name" value="PAS"/>
    <property type="match status" value="1"/>
</dbReference>
<evidence type="ECO:0000259" key="14">
    <source>
        <dbReference type="PROSITE" id="PS50011"/>
    </source>
</evidence>
<dbReference type="GO" id="GO:0045719">
    <property type="term" value="P:negative regulation of glycogen biosynthetic process"/>
    <property type="evidence" value="ECO:0007669"/>
    <property type="project" value="TreeGrafter"/>
</dbReference>
<evidence type="ECO:0000256" key="7">
    <source>
        <dbReference type="ARBA" id="ARBA00022741"/>
    </source>
</evidence>
<evidence type="ECO:0000256" key="8">
    <source>
        <dbReference type="ARBA" id="ARBA00022777"/>
    </source>
</evidence>
<sequence length="1000" mass="110071">MLNELRKTLIDNQAHSSQQQLHQQHQQQQQQKQPNILSLNQLLMADQAFGSLHGSASTATLSILGNLTSSSLKTAANGGQLNSNLVNEHLDAFSALLDEAAELLPVPIDSHGGAGWSSTMPRSVSNPPLILQGSPVVNTTGSIAAIGSGVTGGATPSIGATSGSTDLRAVLDLESAKKKRVAAGLGESSPQLQNQLLSALSMAYIDMPRPLVFQRGHSTVNFASITNSVSTLNLAILPSSAQGNNSSSVNITPVQPISSKYASNYSVFTTEFKSPYKILSANDMACLLLGLSQVDLKKRSIFDILEDNYGQYVENIINNGLNGGQPKSVFICGHILPIVKSNGIHSLASFWVRSHNGFISWVLNEVIADKIYLKVSTLDWKLLSITGDNYKIFTPQLTLPEDEPKLREMSLKDLIPGLSDIDVESLEKWNADFPGYKYHTVQAHSANMPCFAKLKSYDDFEATAEISITSMPLMAGVIVIDRWCTVVDYNEYFVGTLLGYGRDSNKVLRGAPVTSIIPRFTDYLEKVFASYQLGTDGNPLPIGLVIPEQAFRKVAALDPNQTNDGDLPRLYPVTDICAVTLQGSHIHVDIQLRVVSNTHFALWVSYSRDIQGLHSEYEMPSQLSLLDNVLEYRANLKKSGSGGGSSSNSRSSTAGSGESVSAESNTLTPMDSEDSLVTPKAAEQSDAQLSSSETNDKNGHETDGSKPPAKKNQAVPDALSTTNRRPPVEIGARRRQKSLKDFNIVQKLGEGAYGKVLLVQYPVEPKDVVVLKCVIKERILVDTWTRDRKLGTIPNEIKIMNNLNALPHKNIVRLIDFFEDDLYYHIEMERHGNPGTDLFDLIELKPDMPVEECRQMFKQVTSAVVHLHTHGIIHRDIKDENIIVDEHGDVKLIDFGSAALTRQGPFDVFVGTIDYAAPEVLSGMPYEGKPQDVWALGILLYTIMYKENPFYNVDEIMEGDLRLPYIPSESCVDLIQKILERDIRNRPNIHTIWEHEWLQN</sequence>
<dbReference type="GO" id="GO:0035556">
    <property type="term" value="P:intracellular signal transduction"/>
    <property type="evidence" value="ECO:0007669"/>
    <property type="project" value="TreeGrafter"/>
</dbReference>
<feature type="compositionally biased region" description="Basic and acidic residues" evidence="13">
    <location>
        <begin position="694"/>
        <end position="704"/>
    </location>
</feature>
<evidence type="ECO:0000313" key="15">
    <source>
        <dbReference type="EMBL" id="ANB13908.1"/>
    </source>
</evidence>
<keyword evidence="4 15" id="KW-0723">Serine/threonine-protein kinase</keyword>
<evidence type="ECO:0000256" key="11">
    <source>
        <dbReference type="ARBA" id="ARBA00048679"/>
    </source>
</evidence>
<dbReference type="GO" id="GO:0005524">
    <property type="term" value="F:ATP binding"/>
    <property type="evidence" value="ECO:0007669"/>
    <property type="project" value="UniProtKB-UniRule"/>
</dbReference>
<dbReference type="InterPro" id="IPR008271">
    <property type="entry name" value="Ser/Thr_kinase_AS"/>
</dbReference>
<dbReference type="InterPro" id="IPR000719">
    <property type="entry name" value="Prot_kinase_dom"/>
</dbReference>
<evidence type="ECO:0000256" key="6">
    <source>
        <dbReference type="ARBA" id="ARBA00022679"/>
    </source>
</evidence>
<dbReference type="InterPro" id="IPR011009">
    <property type="entry name" value="Kinase-like_dom_sf"/>
</dbReference>
<dbReference type="GO" id="GO:0005634">
    <property type="term" value="C:nucleus"/>
    <property type="evidence" value="ECO:0007669"/>
    <property type="project" value="TreeGrafter"/>
</dbReference>
<dbReference type="SUPFAM" id="SSF56112">
    <property type="entry name" value="Protein kinase-like (PK-like)"/>
    <property type="match status" value="1"/>
</dbReference>
<dbReference type="Gene3D" id="3.30.450.20">
    <property type="entry name" value="PAS domain"/>
    <property type="match status" value="1"/>
</dbReference>
<dbReference type="PROSITE" id="PS00107">
    <property type="entry name" value="PROTEIN_KINASE_ATP"/>
    <property type="match status" value="1"/>
</dbReference>
<dbReference type="PANTHER" id="PTHR24346">
    <property type="entry name" value="MAP/MICROTUBULE AFFINITY-REGULATING KINASE"/>
    <property type="match status" value="1"/>
</dbReference>
<evidence type="ECO:0000256" key="4">
    <source>
        <dbReference type="ARBA" id="ARBA00022527"/>
    </source>
</evidence>
<dbReference type="GO" id="GO:0060917">
    <property type="term" value="P:regulation of (1-&gt;6)-beta-D-glucan biosynthetic process"/>
    <property type="evidence" value="ECO:0007669"/>
    <property type="project" value="UniProtKB-ARBA"/>
</dbReference>
<dbReference type="PANTHER" id="PTHR24346:SF51">
    <property type="entry name" value="PAS DOMAIN-CONTAINING SERINE_THREONINE-PROTEIN KINASE"/>
    <property type="match status" value="1"/>
</dbReference>
<dbReference type="FunFam" id="1.10.510.10:FF:000320">
    <property type="entry name" value="Serine/threonine protein kinase"/>
    <property type="match status" value="1"/>
</dbReference>
<dbReference type="Gene3D" id="3.30.200.20">
    <property type="entry name" value="Phosphorylase Kinase, domain 1"/>
    <property type="match status" value="1"/>
</dbReference>
<dbReference type="EC" id="2.7.11.1" evidence="2"/>
<evidence type="ECO:0000313" key="16">
    <source>
        <dbReference type="Proteomes" id="UP000189580"/>
    </source>
</evidence>
<dbReference type="InterPro" id="IPR035965">
    <property type="entry name" value="PAS-like_dom_sf"/>
</dbReference>
<keyword evidence="5" id="KW-0597">Phosphoprotein</keyword>
<evidence type="ECO:0000256" key="13">
    <source>
        <dbReference type="SAM" id="MobiDB-lite"/>
    </source>
</evidence>
<dbReference type="RefSeq" id="XP_018736385.1">
    <property type="nucleotide sequence ID" value="XM_018881958.1"/>
</dbReference>
<comment type="catalytic activity">
    <reaction evidence="11">
        <text>L-seryl-[protein] + ATP = O-phospho-L-seryl-[protein] + ADP + H(+)</text>
        <dbReference type="Rhea" id="RHEA:17989"/>
        <dbReference type="Rhea" id="RHEA-COMP:9863"/>
        <dbReference type="Rhea" id="RHEA-COMP:11604"/>
        <dbReference type="ChEBI" id="CHEBI:15378"/>
        <dbReference type="ChEBI" id="CHEBI:29999"/>
        <dbReference type="ChEBI" id="CHEBI:30616"/>
        <dbReference type="ChEBI" id="CHEBI:83421"/>
        <dbReference type="ChEBI" id="CHEBI:456216"/>
        <dbReference type="EC" id="2.7.11.1"/>
    </reaction>
</comment>
<evidence type="ECO:0000256" key="5">
    <source>
        <dbReference type="ARBA" id="ARBA00022553"/>
    </source>
</evidence>
<dbReference type="CDD" id="cd14004">
    <property type="entry name" value="STKc_PASK"/>
    <property type="match status" value="1"/>
</dbReference>
<dbReference type="GeneID" id="30037036"/>
<organism evidence="15 16">
    <name type="scientific">Sugiyamaella lignohabitans</name>
    <dbReference type="NCBI Taxonomy" id="796027"/>
    <lineage>
        <taxon>Eukaryota</taxon>
        <taxon>Fungi</taxon>
        <taxon>Dikarya</taxon>
        <taxon>Ascomycota</taxon>
        <taxon>Saccharomycotina</taxon>
        <taxon>Dipodascomycetes</taxon>
        <taxon>Dipodascales</taxon>
        <taxon>Trichomonascaceae</taxon>
        <taxon>Sugiyamaella</taxon>
    </lineage>
</organism>
<dbReference type="GO" id="GO:0004674">
    <property type="term" value="F:protein serine/threonine kinase activity"/>
    <property type="evidence" value="ECO:0007669"/>
    <property type="project" value="UniProtKB-KW"/>
</dbReference>
<keyword evidence="8 15" id="KW-0418">Kinase</keyword>
<dbReference type="SMART" id="SM00220">
    <property type="entry name" value="S_TKc"/>
    <property type="match status" value="1"/>
</dbReference>
<evidence type="ECO:0000256" key="10">
    <source>
        <dbReference type="ARBA" id="ARBA00047899"/>
    </source>
</evidence>
<dbReference type="GO" id="GO:0005829">
    <property type="term" value="C:cytosol"/>
    <property type="evidence" value="ECO:0007669"/>
    <property type="project" value="TreeGrafter"/>
</dbReference>
<dbReference type="PROSITE" id="PS00108">
    <property type="entry name" value="PROTEIN_KINASE_ST"/>
    <property type="match status" value="1"/>
</dbReference>
<dbReference type="Proteomes" id="UP000189580">
    <property type="component" value="Chromosome d"/>
</dbReference>
<feature type="binding site" evidence="12">
    <location>
        <position position="776"/>
    </location>
    <ligand>
        <name>ATP</name>
        <dbReference type="ChEBI" id="CHEBI:30616"/>
    </ligand>
</feature>
<evidence type="ECO:0000256" key="12">
    <source>
        <dbReference type="PROSITE-ProRule" id="PRU10141"/>
    </source>
</evidence>
<dbReference type="Gene3D" id="1.10.510.10">
    <property type="entry name" value="Transferase(Phosphotransferase) domain 1"/>
    <property type="match status" value="1"/>
</dbReference>
<keyword evidence="3" id="KW-0963">Cytoplasm</keyword>
<feature type="domain" description="Protein kinase" evidence="14">
    <location>
        <begin position="742"/>
        <end position="998"/>
    </location>
</feature>
<comment type="catalytic activity">
    <reaction evidence="10">
        <text>L-threonyl-[protein] + ATP = O-phospho-L-threonyl-[protein] + ADP + H(+)</text>
        <dbReference type="Rhea" id="RHEA:46608"/>
        <dbReference type="Rhea" id="RHEA-COMP:11060"/>
        <dbReference type="Rhea" id="RHEA-COMP:11605"/>
        <dbReference type="ChEBI" id="CHEBI:15378"/>
        <dbReference type="ChEBI" id="CHEBI:30013"/>
        <dbReference type="ChEBI" id="CHEBI:30616"/>
        <dbReference type="ChEBI" id="CHEBI:61977"/>
        <dbReference type="ChEBI" id="CHEBI:456216"/>
        <dbReference type="EC" id="2.7.11.1"/>
    </reaction>
</comment>
<keyword evidence="6" id="KW-0808">Transferase</keyword>
<evidence type="ECO:0000256" key="2">
    <source>
        <dbReference type="ARBA" id="ARBA00012513"/>
    </source>
</evidence>
<proteinExistence type="predicted"/>